<name>A0AAD3SHX2_NEPGR</name>
<gene>
    <name evidence="3" type="ORF">Nepgr_013323</name>
</gene>
<reference evidence="3" key="1">
    <citation type="submission" date="2023-05" db="EMBL/GenBank/DDBJ databases">
        <title>Nepenthes gracilis genome sequencing.</title>
        <authorList>
            <person name="Fukushima K."/>
        </authorList>
    </citation>
    <scope>NUCLEOTIDE SEQUENCE</scope>
    <source>
        <strain evidence="3">SING2019-196</strain>
    </source>
</reference>
<dbReference type="AlphaFoldDB" id="A0AAD3SHX2"/>
<feature type="domain" description="XS" evidence="2">
    <location>
        <begin position="799"/>
        <end position="928"/>
    </location>
</feature>
<dbReference type="InterPro" id="IPR038588">
    <property type="entry name" value="XS_domain_sf"/>
</dbReference>
<sequence>MSRKSDGLPTKSSYADRNRQAGLGGSPNLTSRVDAWDGQQLRSRRSFSPHHTLVETRRTKARDHRSNPVEKMEHEWHLIHDRVNQIRSRSPPARCAHRRPQIIERGLNKIPPNREMVLKYDFPEDIDYDDDGDTRLKHDCSYGDQMQISKRNYRERKLLTGSDHERLTKNSLATEDDTVREIVKSHPDPIFTSDYKKTSRGFSTLDTCRFADDRYQDVIAPGKLLMEGYYKNGEIYSHNSGDASYPLSPTSQFNDFGNKHLLKGNSGVSSGIMIRGEFSGNTRDVRMSREELYRKIYGEVSETLASNEYAERRRLDHRKNYEAGHIDMKCQRCDIYSSSKDECEDYNHSHIRITGSDDSDYISHDGLYEKMSSYDRAIHDYRDLPSIDVTDPTEGVNEAERPRRFLRNGGIQDFDIIRKGTIQEYVDTRTLDTSKQSGDYLEPRYTHVELAGMDELGGHRMSESQLAHDYERYANTRSMVERVMSSPEFIDDEEIQAPVGSPERIKANKRLTHSKAHKRKYRMDEETSRIKTRNVASMKLNMLSQIQSIDGCKREWIVRNSSGLHSRELSGRERDHYSEADQMINEIYHDKSSAKHSWTSYQGKLKSVPRNYIKSLGSLSAYSEEYTESESSKPNIQLHHVNRGSDTYKKQKVWKRNTNRNNMDVAAQDANLSEDLEGSVRCDPSEESEEFKHMLHIMFLNFSKKLNNNPAARKLYKEQGKAGSLFCVVCGRNSSKEFLDTERLVKHAYMSHKVGLRAQHLGLHKAICVLMGWNSVAAPDGVTWVPQLLPQAEALALKEDLILWPPVVIVHNISLSNNNHEEWNTISIEATGAFLRAKGFNRGRMTICLGIPGDQSVMLVKFLGTFSGFQEAERLHKYFADKNHGRTDFKQVISNIDKSSSIAKGGILEDQVEEYLLYGYMGISEDLDKVDFNTKKRCLVKSRKEIQDLADAPVRPE</sequence>
<keyword evidence="4" id="KW-1185">Reference proteome</keyword>
<dbReference type="Proteomes" id="UP001279734">
    <property type="component" value="Unassembled WGS sequence"/>
</dbReference>
<feature type="region of interest" description="Disordered" evidence="1">
    <location>
        <begin position="1"/>
        <end position="70"/>
    </location>
</feature>
<evidence type="ECO:0000259" key="2">
    <source>
        <dbReference type="Pfam" id="PF03468"/>
    </source>
</evidence>
<accession>A0AAD3SHX2</accession>
<evidence type="ECO:0000313" key="4">
    <source>
        <dbReference type="Proteomes" id="UP001279734"/>
    </source>
</evidence>
<dbReference type="PANTHER" id="PTHR46619:SF2">
    <property type="entry name" value="XS DOMAIN PROTEIN"/>
    <property type="match status" value="1"/>
</dbReference>
<comment type="caution">
    <text evidence="3">The sequence shown here is derived from an EMBL/GenBank/DDBJ whole genome shotgun (WGS) entry which is preliminary data.</text>
</comment>
<dbReference type="InterPro" id="IPR005380">
    <property type="entry name" value="XS_domain"/>
</dbReference>
<dbReference type="EMBL" id="BSYO01000011">
    <property type="protein sequence ID" value="GMH11482.1"/>
    <property type="molecule type" value="Genomic_DNA"/>
</dbReference>
<dbReference type="Gene3D" id="3.30.70.2890">
    <property type="entry name" value="XS domain"/>
    <property type="match status" value="1"/>
</dbReference>
<feature type="compositionally biased region" description="Basic and acidic residues" evidence="1">
    <location>
        <begin position="52"/>
        <end position="70"/>
    </location>
</feature>
<dbReference type="PANTHER" id="PTHR46619">
    <property type="entry name" value="RNA RECOGNITION MOTIF XS DOMAIN PROTEIN-RELATED"/>
    <property type="match status" value="1"/>
</dbReference>
<protein>
    <recommendedName>
        <fullName evidence="2">XS domain-containing protein</fullName>
    </recommendedName>
</protein>
<proteinExistence type="predicted"/>
<dbReference type="Pfam" id="PF03468">
    <property type="entry name" value="XS"/>
    <property type="match status" value="1"/>
</dbReference>
<dbReference type="GO" id="GO:0031047">
    <property type="term" value="P:regulatory ncRNA-mediated gene silencing"/>
    <property type="evidence" value="ECO:0007669"/>
    <property type="project" value="InterPro"/>
</dbReference>
<organism evidence="3 4">
    <name type="scientific">Nepenthes gracilis</name>
    <name type="common">Slender pitcher plant</name>
    <dbReference type="NCBI Taxonomy" id="150966"/>
    <lineage>
        <taxon>Eukaryota</taxon>
        <taxon>Viridiplantae</taxon>
        <taxon>Streptophyta</taxon>
        <taxon>Embryophyta</taxon>
        <taxon>Tracheophyta</taxon>
        <taxon>Spermatophyta</taxon>
        <taxon>Magnoliopsida</taxon>
        <taxon>eudicotyledons</taxon>
        <taxon>Gunneridae</taxon>
        <taxon>Pentapetalae</taxon>
        <taxon>Caryophyllales</taxon>
        <taxon>Nepenthaceae</taxon>
        <taxon>Nepenthes</taxon>
    </lineage>
</organism>
<evidence type="ECO:0000256" key="1">
    <source>
        <dbReference type="SAM" id="MobiDB-lite"/>
    </source>
</evidence>
<evidence type="ECO:0000313" key="3">
    <source>
        <dbReference type="EMBL" id="GMH11482.1"/>
    </source>
</evidence>